<dbReference type="SMART" id="SM00488">
    <property type="entry name" value="DEXDc2"/>
    <property type="match status" value="1"/>
</dbReference>
<keyword evidence="10" id="KW-0411">Iron-sulfur</keyword>
<dbReference type="InterPro" id="IPR002464">
    <property type="entry name" value="DNA/RNA_helicase_DEAH_CS"/>
</dbReference>
<dbReference type="GO" id="GO:0051539">
    <property type="term" value="F:4 iron, 4 sulfur cluster binding"/>
    <property type="evidence" value="ECO:0007669"/>
    <property type="project" value="UniProtKB-KW"/>
</dbReference>
<dbReference type="InterPro" id="IPR006554">
    <property type="entry name" value="Helicase-like_DEXD_c2"/>
</dbReference>
<evidence type="ECO:0000256" key="9">
    <source>
        <dbReference type="ARBA" id="ARBA00023004"/>
    </source>
</evidence>
<evidence type="ECO:0000256" key="15">
    <source>
        <dbReference type="ARBA" id="ARBA00049360"/>
    </source>
</evidence>
<keyword evidence="9" id="KW-0408">Iron</keyword>
<dbReference type="GO" id="GO:0046872">
    <property type="term" value="F:metal ion binding"/>
    <property type="evidence" value="ECO:0007669"/>
    <property type="project" value="UniProtKB-KW"/>
</dbReference>
<comment type="catalytic activity">
    <reaction evidence="15">
        <text>ATP + H2O = ADP + phosphate + H(+)</text>
        <dbReference type="Rhea" id="RHEA:13065"/>
        <dbReference type="ChEBI" id="CHEBI:15377"/>
        <dbReference type="ChEBI" id="CHEBI:15378"/>
        <dbReference type="ChEBI" id="CHEBI:30616"/>
        <dbReference type="ChEBI" id="CHEBI:43474"/>
        <dbReference type="ChEBI" id="CHEBI:456216"/>
    </reaction>
</comment>
<keyword evidence="17" id="KW-0175">Coiled coil</keyword>
<keyword evidence="12" id="KW-0234">DNA repair</keyword>
<evidence type="ECO:0000256" key="4">
    <source>
        <dbReference type="ARBA" id="ARBA00022741"/>
    </source>
</evidence>
<evidence type="ECO:0000256" key="1">
    <source>
        <dbReference type="ARBA" id="ARBA00004123"/>
    </source>
</evidence>
<dbReference type="GO" id="GO:0003678">
    <property type="term" value="F:DNA helicase activity"/>
    <property type="evidence" value="ECO:0007669"/>
    <property type="project" value="InterPro"/>
</dbReference>
<gene>
    <name evidence="20" type="ORF">FGO68_gene4431</name>
</gene>
<proteinExistence type="predicted"/>
<reference evidence="20" key="1">
    <citation type="submission" date="2019-06" db="EMBL/GenBank/DDBJ databases">
        <authorList>
            <person name="Zheng W."/>
        </authorList>
    </citation>
    <scope>NUCLEOTIDE SEQUENCE</scope>
    <source>
        <strain evidence="20">QDHG01</strain>
    </source>
</reference>
<feature type="compositionally biased region" description="Polar residues" evidence="18">
    <location>
        <begin position="1059"/>
        <end position="1068"/>
    </location>
</feature>
<keyword evidence="4" id="KW-0547">Nucleotide-binding</keyword>
<feature type="domain" description="Helicase ATP-binding" evidence="19">
    <location>
        <begin position="154"/>
        <end position="421"/>
    </location>
</feature>
<keyword evidence="5" id="KW-0227">DNA damage</keyword>
<evidence type="ECO:0000256" key="7">
    <source>
        <dbReference type="ARBA" id="ARBA00022806"/>
    </source>
</evidence>
<evidence type="ECO:0000256" key="13">
    <source>
        <dbReference type="ARBA" id="ARBA00023235"/>
    </source>
</evidence>
<dbReference type="GO" id="GO:0010569">
    <property type="term" value="P:regulation of double-strand break repair via homologous recombination"/>
    <property type="evidence" value="ECO:0007669"/>
    <property type="project" value="TreeGrafter"/>
</dbReference>
<evidence type="ECO:0000256" key="11">
    <source>
        <dbReference type="ARBA" id="ARBA00023125"/>
    </source>
</evidence>
<accession>A0A8J8P127</accession>
<feature type="region of interest" description="Disordered" evidence="18">
    <location>
        <begin position="947"/>
        <end position="985"/>
    </location>
</feature>
<dbReference type="Pfam" id="PF13307">
    <property type="entry name" value="Helicase_C_2"/>
    <property type="match status" value="1"/>
</dbReference>
<evidence type="ECO:0000256" key="2">
    <source>
        <dbReference type="ARBA" id="ARBA00022485"/>
    </source>
</evidence>
<dbReference type="GO" id="GO:0005634">
    <property type="term" value="C:nucleus"/>
    <property type="evidence" value="ECO:0007669"/>
    <property type="project" value="UniProtKB-SubCell"/>
</dbReference>
<dbReference type="GO" id="GO:0006281">
    <property type="term" value="P:DNA repair"/>
    <property type="evidence" value="ECO:0007669"/>
    <property type="project" value="UniProtKB-KW"/>
</dbReference>
<evidence type="ECO:0000313" key="20">
    <source>
        <dbReference type="EMBL" id="TNV85987.1"/>
    </source>
</evidence>
<dbReference type="InterPro" id="IPR006555">
    <property type="entry name" value="ATP-dep_Helicase_C"/>
</dbReference>
<dbReference type="Gene3D" id="3.40.50.300">
    <property type="entry name" value="P-loop containing nucleotide triphosphate hydrolases"/>
    <property type="match status" value="2"/>
</dbReference>
<keyword evidence="14" id="KW-0539">Nucleus</keyword>
<dbReference type="InterPro" id="IPR010614">
    <property type="entry name" value="RAD3-like_helicase_DEAD"/>
</dbReference>
<keyword evidence="7" id="KW-0347">Helicase</keyword>
<dbReference type="SMART" id="SM00487">
    <property type="entry name" value="DEXDc"/>
    <property type="match status" value="1"/>
</dbReference>
<evidence type="ECO:0000256" key="18">
    <source>
        <dbReference type="SAM" id="MobiDB-lite"/>
    </source>
</evidence>
<feature type="region of interest" description="Disordered" evidence="18">
    <location>
        <begin position="92"/>
        <end position="117"/>
    </location>
</feature>
<dbReference type="GO" id="GO:0005524">
    <property type="term" value="F:ATP binding"/>
    <property type="evidence" value="ECO:0007669"/>
    <property type="project" value="UniProtKB-KW"/>
</dbReference>
<evidence type="ECO:0000256" key="5">
    <source>
        <dbReference type="ARBA" id="ARBA00022763"/>
    </source>
</evidence>
<dbReference type="CDD" id="cd17970">
    <property type="entry name" value="DEAHc_FancJ"/>
    <property type="match status" value="1"/>
</dbReference>
<feature type="compositionally biased region" description="Low complexity" evidence="18">
    <location>
        <begin position="1169"/>
        <end position="1180"/>
    </location>
</feature>
<dbReference type="AlphaFoldDB" id="A0A8J8P127"/>
<feature type="compositionally biased region" description="Basic and acidic residues" evidence="18">
    <location>
        <begin position="12"/>
        <end position="23"/>
    </location>
</feature>
<keyword evidence="8" id="KW-0067">ATP-binding</keyword>
<dbReference type="SMART" id="SM00491">
    <property type="entry name" value="HELICc2"/>
    <property type="match status" value="1"/>
</dbReference>
<dbReference type="PANTHER" id="PTHR11472">
    <property type="entry name" value="DNA REPAIR DEAD HELICASE RAD3/XP-D SUBFAMILY MEMBER"/>
    <property type="match status" value="1"/>
</dbReference>
<evidence type="ECO:0000256" key="16">
    <source>
        <dbReference type="ARBA" id="ARBA00073810"/>
    </source>
</evidence>
<evidence type="ECO:0000256" key="14">
    <source>
        <dbReference type="ARBA" id="ARBA00023242"/>
    </source>
</evidence>
<feature type="coiled-coil region" evidence="17">
    <location>
        <begin position="395"/>
        <end position="422"/>
    </location>
</feature>
<dbReference type="PANTHER" id="PTHR11472:SF34">
    <property type="entry name" value="REGULATOR OF TELOMERE ELONGATION HELICASE 1"/>
    <property type="match status" value="1"/>
</dbReference>
<dbReference type="PROSITE" id="PS00690">
    <property type="entry name" value="DEAH_ATP_HELICASE"/>
    <property type="match status" value="1"/>
</dbReference>
<evidence type="ECO:0000259" key="19">
    <source>
        <dbReference type="PROSITE" id="PS51193"/>
    </source>
</evidence>
<keyword evidence="13" id="KW-0413">Isomerase</keyword>
<keyword evidence="21" id="KW-1185">Reference proteome</keyword>
<dbReference type="GO" id="GO:0070182">
    <property type="term" value="F:DNA polymerase binding"/>
    <property type="evidence" value="ECO:0007669"/>
    <property type="project" value="TreeGrafter"/>
</dbReference>
<dbReference type="InterPro" id="IPR045028">
    <property type="entry name" value="DinG/Rad3-like"/>
</dbReference>
<dbReference type="PROSITE" id="PS51193">
    <property type="entry name" value="HELICASE_ATP_BIND_2"/>
    <property type="match status" value="1"/>
</dbReference>
<feature type="region of interest" description="Disordered" evidence="18">
    <location>
        <begin position="1046"/>
        <end position="1079"/>
    </location>
</feature>
<dbReference type="InterPro" id="IPR014013">
    <property type="entry name" value="Helic_SF1/SF2_ATP-bd_DinG/Rad3"/>
</dbReference>
<dbReference type="CDD" id="cd18788">
    <property type="entry name" value="SF2_C_XPD"/>
    <property type="match status" value="1"/>
</dbReference>
<dbReference type="InterPro" id="IPR027417">
    <property type="entry name" value="P-loop_NTPase"/>
</dbReference>
<keyword evidence="11" id="KW-0238">DNA-binding</keyword>
<feature type="region of interest" description="Disordered" evidence="18">
    <location>
        <begin position="1148"/>
        <end position="1187"/>
    </location>
</feature>
<feature type="compositionally biased region" description="Polar residues" evidence="18">
    <location>
        <begin position="95"/>
        <end position="104"/>
    </location>
</feature>
<name>A0A8J8P127_HALGN</name>
<dbReference type="NCBIfam" id="TIGR00604">
    <property type="entry name" value="rad3"/>
    <property type="match status" value="1"/>
</dbReference>
<dbReference type="Proteomes" id="UP000785679">
    <property type="component" value="Unassembled WGS sequence"/>
</dbReference>
<dbReference type="GO" id="GO:1904430">
    <property type="term" value="P:negative regulation of t-circle formation"/>
    <property type="evidence" value="ECO:0007669"/>
    <property type="project" value="TreeGrafter"/>
</dbReference>
<keyword evidence="3" id="KW-0479">Metal-binding</keyword>
<dbReference type="FunFam" id="3.40.50.300:FF:000431">
    <property type="entry name" value="Regulator of telomere elongation helicase 1"/>
    <property type="match status" value="1"/>
</dbReference>
<evidence type="ECO:0000256" key="17">
    <source>
        <dbReference type="SAM" id="Coils"/>
    </source>
</evidence>
<keyword evidence="6" id="KW-0378">Hydrolase</keyword>
<evidence type="ECO:0000256" key="12">
    <source>
        <dbReference type="ARBA" id="ARBA00023204"/>
    </source>
</evidence>
<comment type="subcellular location">
    <subcellularLocation>
        <location evidence="1">Nucleus</location>
    </subcellularLocation>
</comment>
<evidence type="ECO:0000313" key="21">
    <source>
        <dbReference type="Proteomes" id="UP000785679"/>
    </source>
</evidence>
<keyword evidence="2" id="KW-0004">4Fe-4S</keyword>
<protein>
    <recommendedName>
        <fullName evidence="16">Regulator of telomere elongation helicase 1 homolog</fullName>
    </recommendedName>
</protein>
<feature type="compositionally biased region" description="Basic and acidic residues" evidence="18">
    <location>
        <begin position="108"/>
        <end position="117"/>
    </location>
</feature>
<comment type="caution">
    <text evidence="20">The sequence shown here is derived from an EMBL/GenBank/DDBJ whole genome shotgun (WGS) entry which is preliminary data.</text>
</comment>
<dbReference type="InterPro" id="IPR013020">
    <property type="entry name" value="Rad3/Chl1-like"/>
</dbReference>
<feature type="region of interest" description="Disordered" evidence="18">
    <location>
        <begin position="1"/>
        <end position="32"/>
    </location>
</feature>
<organism evidence="20 21">
    <name type="scientific">Halteria grandinella</name>
    <dbReference type="NCBI Taxonomy" id="5974"/>
    <lineage>
        <taxon>Eukaryota</taxon>
        <taxon>Sar</taxon>
        <taxon>Alveolata</taxon>
        <taxon>Ciliophora</taxon>
        <taxon>Intramacronucleata</taxon>
        <taxon>Spirotrichea</taxon>
        <taxon>Stichotrichia</taxon>
        <taxon>Sporadotrichida</taxon>
        <taxon>Halteriidae</taxon>
        <taxon>Halteria</taxon>
    </lineage>
</organism>
<dbReference type="GO" id="GO:0016818">
    <property type="term" value="F:hydrolase activity, acting on acid anhydrides, in phosphorus-containing anhydrides"/>
    <property type="evidence" value="ECO:0007669"/>
    <property type="project" value="InterPro"/>
</dbReference>
<dbReference type="InterPro" id="IPR014001">
    <property type="entry name" value="Helicase_ATP-bd"/>
</dbReference>
<dbReference type="GO" id="GO:0090657">
    <property type="term" value="P:telomeric loop disassembly"/>
    <property type="evidence" value="ECO:0007669"/>
    <property type="project" value="TreeGrafter"/>
</dbReference>
<evidence type="ECO:0000256" key="6">
    <source>
        <dbReference type="ARBA" id="ARBA00022801"/>
    </source>
</evidence>
<dbReference type="EMBL" id="RRYP01001413">
    <property type="protein sequence ID" value="TNV85987.1"/>
    <property type="molecule type" value="Genomic_DNA"/>
</dbReference>
<evidence type="ECO:0000256" key="3">
    <source>
        <dbReference type="ARBA" id="ARBA00022723"/>
    </source>
</evidence>
<dbReference type="GO" id="GO:0045910">
    <property type="term" value="P:negative regulation of DNA recombination"/>
    <property type="evidence" value="ECO:0007669"/>
    <property type="project" value="TreeGrafter"/>
</dbReference>
<sequence>MNLKYDDDDDYYDFRESDLDTKPKLQQKPALKTSLPMEQVEKWINTKKPSKLGGAGVDPEAMATPIEYGSEEEPSIHLEEEQGKKKRFIPPTVAVSGTGTSNVPYQKGDNRQGREGGRNLVLPNNKIEFKTGDIAKRQHRFQVDTNLTPKQSPDPLEILFPFKPYQCQVDYMSRVVRALTHNENALLESPTGTGKTLSLLCASLAWLKRERERNPVDVKAVGVNGPAILDIPRIIYTSRTHSQLAQVQKELQNTAYNPRSLVVGSRDHFCIHPQIQLLRGFLLNAACKKAQKSLDPCVFFKNREFAKSTMTWDPLDIEEMHEIGKRQLICPYFANKDRVSGADIVFMPYNYLIDEKIRENFDIRYENACIIFDEAHNVAQCAEDVTSFELKSKLLEGVVLELQKLQDEMRLEQERQWDASDEDVDCLIEIAKQFMRYLDKIDLTDRAYFSKLFPTNISVENSHLKKDSLVLPGAAIFHFLFEGTRVQYLERVTQTQRQVDLEHEYFTKWDGAFQRVLTDIGNLTQFNTKPQLETWYDIIKRVMRLKSKIKKPDGKEAPVTQDVDDFYVYLYDEEDMSSRDGQITFGGKNRKQKGYGPSVTRVLGFWCFNAGIGFREIQALKPRSIILTSGTLSPLTSFQAELQLAFNQRLENPHVIAPEQVSINILTRGPKNTNGYPEATFNFSYRQRETGNTPFADLGRAICKIAENTPGGILIFFPSYRVMEMCYEQWQAASVCKDIESKAGKKVFIEPKDPSKYQATMERYYKTIFGLDQRKGGKGAKEKVTGTGAVLMGVCRGRISEGLDFSDNAARCVIVIGIPYPQMTDPKVILKQQYLDQKFRLRQQEFQSLSGKDWYGQQATRAVNQAIGRVIRHVQDYGSIILVDERYTWSSNRSQISKWLRDRIKIYNSTEDLAVNLRTFFDEMQSRKFVPKVEQLAQVQLEIDNAEEEGTKKQGRVSKNGKMAQAKSWESSQDGDAAGEASDDMKAEPEYLKKIWGNKGGQLAGPKGTITRFFKTGDPKEAAASNQRALIKSSTAIGVKRAIAEITKPSTSDKEPSKSKLQPIQDPNNRYLKPKMTLDKQKLTSNGLGFVSDEEQGFKDDDDILDVIDHRPPSKKDPLAALSQYHYKAESLATKSAQPAQKCIPLASAVDKRELSPPQNRRPNLQERVNNTSVSSVSSNPQEIKEKQANSQKLLENIKKIIHPEQLKPLLAVFKEVKDCERMEPIFKKLKTIFFGQIVAPSRQSDSKFDQKLKCLDDLGGLIPKKKQDEYRALLTQLMH</sequence>
<dbReference type="OrthoDB" id="19182at2759"/>
<evidence type="ECO:0000256" key="8">
    <source>
        <dbReference type="ARBA" id="ARBA00022840"/>
    </source>
</evidence>
<dbReference type="Pfam" id="PF06733">
    <property type="entry name" value="DEAD_2"/>
    <property type="match status" value="1"/>
</dbReference>
<feature type="compositionally biased region" description="Acidic residues" evidence="18">
    <location>
        <begin position="1"/>
        <end position="11"/>
    </location>
</feature>
<evidence type="ECO:0000256" key="10">
    <source>
        <dbReference type="ARBA" id="ARBA00023014"/>
    </source>
</evidence>
<dbReference type="SUPFAM" id="SSF52540">
    <property type="entry name" value="P-loop containing nucleoside triphosphate hydrolases"/>
    <property type="match status" value="1"/>
</dbReference>
<dbReference type="GO" id="GO:0003677">
    <property type="term" value="F:DNA binding"/>
    <property type="evidence" value="ECO:0007669"/>
    <property type="project" value="UniProtKB-KW"/>
</dbReference>